<keyword evidence="5 8" id="KW-0812">Transmembrane</keyword>
<name>A0A0H3H845_KLEM8</name>
<reference evidence="9 10" key="1">
    <citation type="journal article" date="2012" name="J. Bacteriol.">
        <title>Complete genome sequence of Klebsiella oxytoca KCTC 1686, used in production of 2,3-butanediol.</title>
        <authorList>
            <person name="Shin S.H."/>
            <person name="Kim S."/>
            <person name="Kim J.Y."/>
            <person name="Lee S."/>
            <person name="Um Y."/>
            <person name="Oh M.K."/>
            <person name="Kim Y.R."/>
            <person name="Lee J."/>
            <person name="Yang K.S."/>
        </authorList>
    </citation>
    <scope>NUCLEOTIDE SEQUENCE [LARGE SCALE GENOMIC DNA]</scope>
    <source>
        <strain evidence="10">ATCC 8724 / DSM 4798 / JCM 20051 / NBRC 3318 / NRRL B-199 / KCTC 1686</strain>
    </source>
</reference>
<feature type="transmembrane region" description="Helical" evidence="8">
    <location>
        <begin position="308"/>
        <end position="326"/>
    </location>
</feature>
<proteinExistence type="inferred from homology"/>
<dbReference type="SUPFAM" id="SSF81345">
    <property type="entry name" value="ABC transporter involved in vitamin B12 uptake, BtuC"/>
    <property type="match status" value="1"/>
</dbReference>
<dbReference type="KEGG" id="kox:KOX_13920"/>
<evidence type="ECO:0000313" key="9">
    <source>
        <dbReference type="EMBL" id="AEX04508.1"/>
    </source>
</evidence>
<accession>A0A0H3H845</accession>
<dbReference type="GeneID" id="66561154"/>
<keyword evidence="7 8" id="KW-0472">Membrane</keyword>
<feature type="transmembrane region" description="Helical" evidence="8">
    <location>
        <begin position="278"/>
        <end position="296"/>
    </location>
</feature>
<dbReference type="GO" id="GO:0022857">
    <property type="term" value="F:transmembrane transporter activity"/>
    <property type="evidence" value="ECO:0007669"/>
    <property type="project" value="InterPro"/>
</dbReference>
<dbReference type="FunFam" id="1.10.3470.10:FF:000001">
    <property type="entry name" value="Vitamin B12 ABC transporter permease BtuC"/>
    <property type="match status" value="1"/>
</dbReference>
<dbReference type="Pfam" id="PF01032">
    <property type="entry name" value="FecCD"/>
    <property type="match status" value="1"/>
</dbReference>
<dbReference type="PANTHER" id="PTHR30472:SF1">
    <property type="entry name" value="FE(3+) DICITRATE TRANSPORT SYSTEM PERMEASE PROTEIN FECC-RELATED"/>
    <property type="match status" value="1"/>
</dbReference>
<dbReference type="HOGENOM" id="CLU_013016_1_0_6"/>
<evidence type="ECO:0000256" key="5">
    <source>
        <dbReference type="ARBA" id="ARBA00022692"/>
    </source>
</evidence>
<feature type="transmembrane region" description="Helical" evidence="8">
    <location>
        <begin position="93"/>
        <end position="114"/>
    </location>
</feature>
<feature type="transmembrane region" description="Helical" evidence="8">
    <location>
        <begin position="120"/>
        <end position="139"/>
    </location>
</feature>
<evidence type="ECO:0000256" key="7">
    <source>
        <dbReference type="ARBA" id="ARBA00023136"/>
    </source>
</evidence>
<dbReference type="InterPro" id="IPR037294">
    <property type="entry name" value="ABC_BtuC-like"/>
</dbReference>
<feature type="transmembrane region" description="Helical" evidence="8">
    <location>
        <begin position="198"/>
        <end position="218"/>
    </location>
</feature>
<dbReference type="Gene3D" id="1.10.3470.10">
    <property type="entry name" value="ABC transporter involved in vitamin B12 uptake, BtuC"/>
    <property type="match status" value="1"/>
</dbReference>
<evidence type="ECO:0000256" key="4">
    <source>
        <dbReference type="ARBA" id="ARBA00022475"/>
    </source>
</evidence>
<dbReference type="InterPro" id="IPR000522">
    <property type="entry name" value="ABC_transptr_permease_BtuC"/>
</dbReference>
<organism evidence="9 10">
    <name type="scientific">Klebsiella michiganensis (strain ATCC 8724 / DSM 4798 / JCM 20051 / NBRC 3318 / NRRL B-199 / KCTC 1686 / BUCSAV 143 / CCM 1901)</name>
    <dbReference type="NCBI Taxonomy" id="1006551"/>
    <lineage>
        <taxon>Bacteria</taxon>
        <taxon>Pseudomonadati</taxon>
        <taxon>Pseudomonadota</taxon>
        <taxon>Gammaproteobacteria</taxon>
        <taxon>Enterobacterales</taxon>
        <taxon>Enterobacteriaceae</taxon>
        <taxon>Klebsiella/Raoultella group</taxon>
        <taxon>Klebsiella</taxon>
    </lineage>
</organism>
<keyword evidence="4" id="KW-1003">Cell membrane</keyword>
<dbReference type="CDD" id="cd06550">
    <property type="entry name" value="TM_ABC_iron-siderophores_like"/>
    <property type="match status" value="1"/>
</dbReference>
<comment type="similarity">
    <text evidence="2">Belongs to the binding-protein-dependent transport system permease family. FecCD subfamily.</text>
</comment>
<feature type="transmembrane region" description="Helical" evidence="8">
    <location>
        <begin position="12"/>
        <end position="32"/>
    </location>
</feature>
<feature type="transmembrane region" description="Helical" evidence="8">
    <location>
        <begin position="151"/>
        <end position="172"/>
    </location>
</feature>
<protein>
    <submittedName>
        <fullName evidence="9">Iron-enterobactin transporter membrane protein</fullName>
    </submittedName>
</protein>
<evidence type="ECO:0000256" key="6">
    <source>
        <dbReference type="ARBA" id="ARBA00022989"/>
    </source>
</evidence>
<dbReference type="Proteomes" id="UP000007843">
    <property type="component" value="Chromosome"/>
</dbReference>
<evidence type="ECO:0000256" key="8">
    <source>
        <dbReference type="SAM" id="Phobius"/>
    </source>
</evidence>
<evidence type="ECO:0000313" key="10">
    <source>
        <dbReference type="Proteomes" id="UP000007843"/>
    </source>
</evidence>
<dbReference type="NCBIfam" id="NF007760">
    <property type="entry name" value="PRK10441.1"/>
    <property type="match status" value="1"/>
</dbReference>
<feature type="transmembrane region" description="Helical" evidence="8">
    <location>
        <begin position="239"/>
        <end position="266"/>
    </location>
</feature>
<comment type="subcellular location">
    <subcellularLocation>
        <location evidence="1">Cell membrane</location>
        <topology evidence="1">Multi-pass membrane protein</topology>
    </subcellularLocation>
</comment>
<gene>
    <name evidence="9" type="ordered locus">KOX_13920</name>
</gene>
<dbReference type="AlphaFoldDB" id="A0A0H3H845"/>
<feature type="transmembrane region" description="Helical" evidence="8">
    <location>
        <begin position="64"/>
        <end position="81"/>
    </location>
</feature>
<keyword evidence="3" id="KW-0813">Transport</keyword>
<dbReference type="RefSeq" id="WP_014228353.1">
    <property type="nucleotide sequence ID" value="NC_016612.1"/>
</dbReference>
<evidence type="ECO:0000256" key="3">
    <source>
        <dbReference type="ARBA" id="ARBA00022448"/>
    </source>
</evidence>
<dbReference type="GO" id="GO:0005886">
    <property type="term" value="C:plasma membrane"/>
    <property type="evidence" value="ECO:0007669"/>
    <property type="project" value="UniProtKB-SubCell"/>
</dbReference>
<sequence>MSSSTTAARAFAVPGLLIVLIIAVALSLLVGAKPLPFSVVIDAFTGTCQSADCTIVLDARLPRTLAGLLAGAALGLAGALMQTLTRNPLADPGILGVNSGASFAIVLGAALFGLSSPQEQLLMAFCGAFGASLLVAFTGSQGGGQLSPVRLTLAGVALAAVLEGLSSGIALLNPDVYDQLRFWQAGSLDVRTLQTLKIVLIPVLIAGLVTLLLSRALNSLSLGNDTATALGSRVARTQLIGLLAITVLCGSATAVVGPIAFIGLMMPHMARWLVGADHRWSLPVTLLATPALLLFADVLGRLLVPGELRVSVVSAFIGAPVLIWLVRRQPRGGGM</sequence>
<evidence type="ECO:0000256" key="2">
    <source>
        <dbReference type="ARBA" id="ARBA00007935"/>
    </source>
</evidence>
<keyword evidence="6 8" id="KW-1133">Transmembrane helix</keyword>
<dbReference type="EMBL" id="CP003218">
    <property type="protein sequence ID" value="AEX04508.1"/>
    <property type="molecule type" value="Genomic_DNA"/>
</dbReference>
<dbReference type="PANTHER" id="PTHR30472">
    <property type="entry name" value="FERRIC ENTEROBACTIN TRANSPORT SYSTEM PERMEASE PROTEIN"/>
    <property type="match status" value="1"/>
</dbReference>
<dbReference type="GO" id="GO:0033214">
    <property type="term" value="P:siderophore-iron import into cell"/>
    <property type="evidence" value="ECO:0007669"/>
    <property type="project" value="TreeGrafter"/>
</dbReference>
<evidence type="ECO:0000256" key="1">
    <source>
        <dbReference type="ARBA" id="ARBA00004651"/>
    </source>
</evidence>